<sequence>MNKLELLRTFVRVSELASFTLAAESLGLPRSSVSEQVQALETLLGARLFNRTTRRVQATQDGLQLYERSKDLLGRMDELEGLFRTDAAALSGRLRIDLPTLVARRIILPNLPQFVDRHPGLTLEISCTDRQVDLLREGFDCVLRIGMLSDLNLVARPLGSLRMINCASPAYLQRFGTPTSLADLANHQLIHYVRQLGARSPGFEYQQDGATCYQAMPGVITVNSTEAYESACLAGLGLIQAPAAGLREYIERGELVPVLQAFNAPPMPVSLLYAGQLHLPKRVRAFMDWLAQLLQAPLDQAANER</sequence>
<feature type="domain" description="HTH lysR-type" evidence="5">
    <location>
        <begin position="1"/>
        <end position="59"/>
    </location>
</feature>
<evidence type="ECO:0000256" key="3">
    <source>
        <dbReference type="ARBA" id="ARBA00023125"/>
    </source>
</evidence>
<comment type="caution">
    <text evidence="6">The sequence shown here is derived from an EMBL/GenBank/DDBJ whole genome shotgun (WGS) entry which is preliminary data.</text>
</comment>
<reference evidence="6 7" key="1">
    <citation type="submission" date="2016-10" db="EMBL/GenBank/DDBJ databases">
        <title>Comparative genome analysis of multiple Pseudomonas spp. focuses on biocontrol and plant growth promoting traits.</title>
        <authorList>
            <person name="Tao X.-Y."/>
            <person name="Taylor C.G."/>
        </authorList>
    </citation>
    <scope>NUCLEOTIDE SEQUENCE [LARGE SCALE GENOMIC DNA]</scope>
    <source>
        <strain evidence="6 7">15D11</strain>
    </source>
</reference>
<evidence type="ECO:0000256" key="1">
    <source>
        <dbReference type="ARBA" id="ARBA00009437"/>
    </source>
</evidence>
<dbReference type="FunFam" id="3.40.190.290:FF:000001">
    <property type="entry name" value="Transcriptional regulator, LysR family"/>
    <property type="match status" value="1"/>
</dbReference>
<keyword evidence="3" id="KW-0238">DNA-binding</keyword>
<evidence type="ECO:0000313" key="6">
    <source>
        <dbReference type="EMBL" id="ROL78388.1"/>
    </source>
</evidence>
<dbReference type="InterPro" id="IPR000847">
    <property type="entry name" value="LysR_HTH_N"/>
</dbReference>
<protein>
    <submittedName>
        <fullName evidence="6">LysR family transcriptional regulator</fullName>
    </submittedName>
</protein>
<dbReference type="Gene3D" id="3.40.190.290">
    <property type="match status" value="1"/>
</dbReference>
<dbReference type="PANTHER" id="PTHR30537">
    <property type="entry name" value="HTH-TYPE TRANSCRIPTIONAL REGULATOR"/>
    <property type="match status" value="1"/>
</dbReference>
<dbReference type="InterPro" id="IPR005119">
    <property type="entry name" value="LysR_subst-bd"/>
</dbReference>
<accession>A0A423DZI1</accession>
<name>A0A423DZI1_9PSED</name>
<dbReference type="STRING" id="1292031.GCA_000425805_02277"/>
<organism evidence="6 7">
    <name type="scientific">Pseudomonas vranovensis</name>
    <dbReference type="NCBI Taxonomy" id="321661"/>
    <lineage>
        <taxon>Bacteria</taxon>
        <taxon>Pseudomonadati</taxon>
        <taxon>Pseudomonadota</taxon>
        <taxon>Gammaproteobacteria</taxon>
        <taxon>Pseudomonadales</taxon>
        <taxon>Pseudomonadaceae</taxon>
        <taxon>Pseudomonas</taxon>
    </lineage>
</organism>
<evidence type="ECO:0000256" key="2">
    <source>
        <dbReference type="ARBA" id="ARBA00023015"/>
    </source>
</evidence>
<dbReference type="FunFam" id="1.10.10.10:FF:000001">
    <property type="entry name" value="LysR family transcriptional regulator"/>
    <property type="match status" value="1"/>
</dbReference>
<dbReference type="GO" id="GO:0003700">
    <property type="term" value="F:DNA-binding transcription factor activity"/>
    <property type="evidence" value="ECO:0007669"/>
    <property type="project" value="InterPro"/>
</dbReference>
<dbReference type="PROSITE" id="PS50931">
    <property type="entry name" value="HTH_LYSR"/>
    <property type="match status" value="1"/>
</dbReference>
<dbReference type="RefSeq" id="WP_123564560.1">
    <property type="nucleotide sequence ID" value="NZ_MOAM01000005.1"/>
</dbReference>
<dbReference type="Proteomes" id="UP000285286">
    <property type="component" value="Unassembled WGS sequence"/>
</dbReference>
<keyword evidence="4" id="KW-0804">Transcription</keyword>
<dbReference type="SUPFAM" id="SSF53850">
    <property type="entry name" value="Periplasmic binding protein-like II"/>
    <property type="match status" value="1"/>
</dbReference>
<dbReference type="AlphaFoldDB" id="A0A423DZI1"/>
<dbReference type="Gene3D" id="1.10.10.10">
    <property type="entry name" value="Winged helix-like DNA-binding domain superfamily/Winged helix DNA-binding domain"/>
    <property type="match status" value="1"/>
</dbReference>
<dbReference type="InterPro" id="IPR036390">
    <property type="entry name" value="WH_DNA-bd_sf"/>
</dbReference>
<dbReference type="InterPro" id="IPR058163">
    <property type="entry name" value="LysR-type_TF_proteobact-type"/>
</dbReference>
<dbReference type="CDD" id="cd08472">
    <property type="entry name" value="PBP2_CrgA_like_3"/>
    <property type="match status" value="1"/>
</dbReference>
<keyword evidence="2" id="KW-0805">Transcription regulation</keyword>
<evidence type="ECO:0000313" key="7">
    <source>
        <dbReference type="Proteomes" id="UP000285286"/>
    </source>
</evidence>
<comment type="similarity">
    <text evidence="1">Belongs to the LysR transcriptional regulatory family.</text>
</comment>
<dbReference type="GO" id="GO:0043565">
    <property type="term" value="F:sequence-specific DNA binding"/>
    <property type="evidence" value="ECO:0007669"/>
    <property type="project" value="TreeGrafter"/>
</dbReference>
<dbReference type="GO" id="GO:0006351">
    <property type="term" value="P:DNA-templated transcription"/>
    <property type="evidence" value="ECO:0007669"/>
    <property type="project" value="TreeGrafter"/>
</dbReference>
<dbReference type="InterPro" id="IPR036388">
    <property type="entry name" value="WH-like_DNA-bd_sf"/>
</dbReference>
<evidence type="ECO:0000256" key="4">
    <source>
        <dbReference type="ARBA" id="ARBA00023163"/>
    </source>
</evidence>
<dbReference type="EMBL" id="MOAM01000005">
    <property type="protein sequence ID" value="ROL78388.1"/>
    <property type="molecule type" value="Genomic_DNA"/>
</dbReference>
<gene>
    <name evidence="6" type="ORF">BHU25_01725</name>
</gene>
<dbReference type="Pfam" id="PF00126">
    <property type="entry name" value="HTH_1"/>
    <property type="match status" value="1"/>
</dbReference>
<evidence type="ECO:0000259" key="5">
    <source>
        <dbReference type="PROSITE" id="PS50931"/>
    </source>
</evidence>
<keyword evidence="7" id="KW-1185">Reference proteome</keyword>
<dbReference type="PRINTS" id="PR00039">
    <property type="entry name" value="HTHLYSR"/>
</dbReference>
<proteinExistence type="inferred from homology"/>
<dbReference type="SUPFAM" id="SSF46785">
    <property type="entry name" value="Winged helix' DNA-binding domain"/>
    <property type="match status" value="1"/>
</dbReference>
<dbReference type="PANTHER" id="PTHR30537:SF72">
    <property type="entry name" value="LYSR FAMILY TRANSCRIPTIONAL REGULATOR"/>
    <property type="match status" value="1"/>
</dbReference>
<dbReference type="Pfam" id="PF03466">
    <property type="entry name" value="LysR_substrate"/>
    <property type="match status" value="1"/>
</dbReference>